<protein>
    <recommendedName>
        <fullName evidence="4">HTH araC/xylS-type domain-containing protein</fullName>
    </recommendedName>
</protein>
<evidence type="ECO:0000313" key="5">
    <source>
        <dbReference type="EMBL" id="KIC95020.1"/>
    </source>
</evidence>
<keyword evidence="3" id="KW-0804">Transcription</keyword>
<dbReference type="Gene3D" id="2.60.120.10">
    <property type="entry name" value="Jelly Rolls"/>
    <property type="match status" value="1"/>
</dbReference>
<organism evidence="5 6">
    <name type="scientific">Flavihumibacter solisilvae</name>
    <dbReference type="NCBI Taxonomy" id="1349421"/>
    <lineage>
        <taxon>Bacteria</taxon>
        <taxon>Pseudomonadati</taxon>
        <taxon>Bacteroidota</taxon>
        <taxon>Chitinophagia</taxon>
        <taxon>Chitinophagales</taxon>
        <taxon>Chitinophagaceae</taxon>
        <taxon>Flavihumibacter</taxon>
    </lineage>
</organism>
<dbReference type="InterPro" id="IPR014710">
    <property type="entry name" value="RmlC-like_jellyroll"/>
</dbReference>
<evidence type="ECO:0000259" key="4">
    <source>
        <dbReference type="PROSITE" id="PS01124"/>
    </source>
</evidence>
<dbReference type="OrthoDB" id="632644at2"/>
<dbReference type="Gene3D" id="1.10.10.60">
    <property type="entry name" value="Homeodomain-like"/>
    <property type="match status" value="1"/>
</dbReference>
<dbReference type="InterPro" id="IPR013096">
    <property type="entry name" value="Cupin_2"/>
</dbReference>
<dbReference type="STRING" id="1349421.OI18_09060"/>
<dbReference type="InterPro" id="IPR037923">
    <property type="entry name" value="HTH-like"/>
</dbReference>
<dbReference type="AlphaFoldDB" id="A0A0C1ILE3"/>
<dbReference type="GO" id="GO:0003700">
    <property type="term" value="F:DNA-binding transcription factor activity"/>
    <property type="evidence" value="ECO:0007669"/>
    <property type="project" value="InterPro"/>
</dbReference>
<feature type="domain" description="HTH araC/xylS-type" evidence="4">
    <location>
        <begin position="188"/>
        <end position="286"/>
    </location>
</feature>
<dbReference type="SUPFAM" id="SSF46689">
    <property type="entry name" value="Homeodomain-like"/>
    <property type="match status" value="1"/>
</dbReference>
<dbReference type="Proteomes" id="UP000031408">
    <property type="component" value="Unassembled WGS sequence"/>
</dbReference>
<gene>
    <name evidence="5" type="ORF">OI18_09060</name>
</gene>
<dbReference type="InterPro" id="IPR018060">
    <property type="entry name" value="HTH_AraC"/>
</dbReference>
<keyword evidence="2" id="KW-0238">DNA-binding</keyword>
<dbReference type="EMBL" id="JSVC01000009">
    <property type="protein sequence ID" value="KIC95020.1"/>
    <property type="molecule type" value="Genomic_DNA"/>
</dbReference>
<dbReference type="RefSeq" id="WP_039139146.1">
    <property type="nucleotide sequence ID" value="NZ_JSVC01000009.1"/>
</dbReference>
<proteinExistence type="predicted"/>
<evidence type="ECO:0000256" key="2">
    <source>
        <dbReference type="ARBA" id="ARBA00023125"/>
    </source>
</evidence>
<comment type="caution">
    <text evidence="5">The sequence shown here is derived from an EMBL/GenBank/DDBJ whole genome shotgun (WGS) entry which is preliminary data.</text>
</comment>
<dbReference type="SMART" id="SM00342">
    <property type="entry name" value="HTH_ARAC"/>
    <property type="match status" value="1"/>
</dbReference>
<keyword evidence="1" id="KW-0805">Transcription regulation</keyword>
<evidence type="ECO:0000313" key="6">
    <source>
        <dbReference type="Proteomes" id="UP000031408"/>
    </source>
</evidence>
<reference evidence="5 6" key="1">
    <citation type="submission" date="2014-11" db="EMBL/GenBank/DDBJ databases">
        <title>Genome sequence of Flavihumibacter solisilvae 3-3.</title>
        <authorList>
            <person name="Zhou G."/>
            <person name="Li M."/>
            <person name="Wang G."/>
        </authorList>
    </citation>
    <scope>NUCLEOTIDE SEQUENCE [LARGE SCALE GENOMIC DNA]</scope>
    <source>
        <strain evidence="5 6">3-3</strain>
    </source>
</reference>
<dbReference type="PROSITE" id="PS01124">
    <property type="entry name" value="HTH_ARAC_FAMILY_2"/>
    <property type="match status" value="1"/>
</dbReference>
<dbReference type="Pfam" id="PF12833">
    <property type="entry name" value="HTH_18"/>
    <property type="match status" value="1"/>
</dbReference>
<name>A0A0C1ILE3_9BACT</name>
<dbReference type="InterPro" id="IPR009057">
    <property type="entry name" value="Homeodomain-like_sf"/>
</dbReference>
<sequence length="299" mass="35637">MKVSTIIPLHKMEQSDLPFRLQTIRQLMEVQDENTEDPHYHNYYEMIWVINGKGTLYVDLVEHPVSDNMIVFLKPDQAHKLQAEKGMRGYILSFTDAFFNMGEYEFDWNCQATLSQFFFEHHAISIPKEMETDLEEIFLKMEKEIENEFPFRIQMLKRYFRIFLIYLTRQLENSTRQMSYGREAELVKQFLETVDRYYKEKKLVSDYAGKLLITPNHLNRIVKKNTTYSAGHHIRQRVVLEAKRMARYSTSSMKEIAYSLGFQDTAHFSRFFKEVSGMNFSDFKKAYPVIQTDETLKRA</sequence>
<dbReference type="GO" id="GO:0043565">
    <property type="term" value="F:sequence-specific DNA binding"/>
    <property type="evidence" value="ECO:0007669"/>
    <property type="project" value="InterPro"/>
</dbReference>
<dbReference type="SUPFAM" id="SSF51215">
    <property type="entry name" value="Regulatory protein AraC"/>
    <property type="match status" value="1"/>
</dbReference>
<dbReference type="Pfam" id="PF07883">
    <property type="entry name" value="Cupin_2"/>
    <property type="match status" value="1"/>
</dbReference>
<dbReference type="PANTHER" id="PTHR43280:SF32">
    <property type="entry name" value="TRANSCRIPTIONAL REGULATORY PROTEIN"/>
    <property type="match status" value="1"/>
</dbReference>
<evidence type="ECO:0000256" key="3">
    <source>
        <dbReference type="ARBA" id="ARBA00023163"/>
    </source>
</evidence>
<keyword evidence="6" id="KW-1185">Reference proteome</keyword>
<evidence type="ECO:0000256" key="1">
    <source>
        <dbReference type="ARBA" id="ARBA00023015"/>
    </source>
</evidence>
<accession>A0A0C1ILE3</accession>
<dbReference type="PANTHER" id="PTHR43280">
    <property type="entry name" value="ARAC-FAMILY TRANSCRIPTIONAL REGULATOR"/>
    <property type="match status" value="1"/>
</dbReference>